<dbReference type="InterPro" id="IPR002182">
    <property type="entry name" value="NB-ARC"/>
</dbReference>
<dbReference type="GO" id="GO:0006952">
    <property type="term" value="P:defense response"/>
    <property type="evidence" value="ECO:0007669"/>
    <property type="project" value="UniProtKB-KW"/>
</dbReference>
<keyword evidence="5" id="KW-0812">Transmembrane</keyword>
<dbReference type="Pfam" id="PF00560">
    <property type="entry name" value="LRR_1"/>
    <property type="match status" value="1"/>
</dbReference>
<evidence type="ECO:0000256" key="1">
    <source>
        <dbReference type="ARBA" id="ARBA00022614"/>
    </source>
</evidence>
<dbReference type="GO" id="GO:0043531">
    <property type="term" value="F:ADP binding"/>
    <property type="evidence" value="ECO:0007669"/>
    <property type="project" value="InterPro"/>
</dbReference>
<evidence type="ECO:0000256" key="4">
    <source>
        <dbReference type="ARBA" id="ARBA00023027"/>
    </source>
</evidence>
<dbReference type="InterPro" id="IPR042197">
    <property type="entry name" value="Apaf_helical"/>
</dbReference>
<dbReference type="OMA" id="REWFYEG"/>
<dbReference type="InterPro" id="IPR044974">
    <property type="entry name" value="Disease_R_plants"/>
</dbReference>
<dbReference type="InterPro" id="IPR055414">
    <property type="entry name" value="LRR_R13L4/SHOC2-like"/>
</dbReference>
<keyword evidence="1" id="KW-0433">Leucine-rich repeat</keyword>
<dbReference type="InterPro" id="IPR000157">
    <property type="entry name" value="TIR_dom"/>
</dbReference>
<reference evidence="7 8" key="1">
    <citation type="journal article" date="2013" name="Genome Biol.">
        <title>The genome sequence of the most widely cultivated cacao type and its use to identify candidate genes regulating pod color.</title>
        <authorList>
            <person name="Motamayor J.C."/>
            <person name="Mockaitis K."/>
            <person name="Schmutz J."/>
            <person name="Haiminen N."/>
            <person name="Iii D.L."/>
            <person name="Cornejo O."/>
            <person name="Findley S.D."/>
            <person name="Zheng P."/>
            <person name="Utro F."/>
            <person name="Royaert S."/>
            <person name="Saski C."/>
            <person name="Jenkins J."/>
            <person name="Podicheti R."/>
            <person name="Zhao M."/>
            <person name="Scheffler B.E."/>
            <person name="Stack J.C."/>
            <person name="Feltus F.A."/>
            <person name="Mustiga G.M."/>
            <person name="Amores F."/>
            <person name="Phillips W."/>
            <person name="Marelli J.P."/>
            <person name="May G.D."/>
            <person name="Shapiro H."/>
            <person name="Ma J."/>
            <person name="Bustamante C.D."/>
            <person name="Schnell R.J."/>
            <person name="Main D."/>
            <person name="Gilbert D."/>
            <person name="Parida L."/>
            <person name="Kuhn D.N."/>
        </authorList>
    </citation>
    <scope>NUCLEOTIDE SEQUENCE [LARGE SCALE GENOMIC DNA]</scope>
    <source>
        <strain evidence="8">cv. Matina 1-6</strain>
    </source>
</reference>
<keyword evidence="5" id="KW-0472">Membrane</keyword>
<dbReference type="PRINTS" id="PR00364">
    <property type="entry name" value="DISEASERSIST"/>
</dbReference>
<dbReference type="SMART" id="SM00369">
    <property type="entry name" value="LRR_TYP"/>
    <property type="match status" value="6"/>
</dbReference>
<dbReference type="Gene3D" id="3.40.50.300">
    <property type="entry name" value="P-loop containing nucleotide triphosphate hydrolases"/>
    <property type="match status" value="1"/>
</dbReference>
<dbReference type="PROSITE" id="PS51450">
    <property type="entry name" value="LRR"/>
    <property type="match status" value="2"/>
</dbReference>
<evidence type="ECO:0000256" key="3">
    <source>
        <dbReference type="ARBA" id="ARBA00022821"/>
    </source>
</evidence>
<dbReference type="SMART" id="SM00255">
    <property type="entry name" value="TIR"/>
    <property type="match status" value="1"/>
</dbReference>
<dbReference type="FunCoup" id="A0A061E7D8">
    <property type="interactions" value="89"/>
</dbReference>
<dbReference type="Pfam" id="PF23282">
    <property type="entry name" value="WHD_ROQ1"/>
    <property type="match status" value="1"/>
</dbReference>
<dbReference type="Pfam" id="PF01582">
    <property type="entry name" value="TIR"/>
    <property type="match status" value="1"/>
</dbReference>
<dbReference type="InterPro" id="IPR027417">
    <property type="entry name" value="P-loop_NTPase"/>
</dbReference>
<dbReference type="InterPro" id="IPR035897">
    <property type="entry name" value="Toll_tir_struct_dom_sf"/>
</dbReference>
<dbReference type="InterPro" id="IPR001611">
    <property type="entry name" value="Leu-rich_rpt"/>
</dbReference>
<evidence type="ECO:0000259" key="6">
    <source>
        <dbReference type="PROSITE" id="PS50104"/>
    </source>
</evidence>
<keyword evidence="8" id="KW-1185">Reference proteome</keyword>
<gene>
    <name evidence="7" type="ORF">TCM_010088</name>
</gene>
<dbReference type="Gene3D" id="3.80.10.10">
    <property type="entry name" value="Ribonuclease Inhibitor"/>
    <property type="match status" value="4"/>
</dbReference>
<keyword evidence="3" id="KW-0611">Plant defense</keyword>
<dbReference type="Proteomes" id="UP000026915">
    <property type="component" value="Chromosome 2"/>
</dbReference>
<dbReference type="Pfam" id="PF23598">
    <property type="entry name" value="LRR_14"/>
    <property type="match status" value="1"/>
</dbReference>
<dbReference type="SUPFAM" id="SSF52200">
    <property type="entry name" value="Toll/Interleukin receptor TIR domain"/>
    <property type="match status" value="1"/>
</dbReference>
<keyword evidence="5" id="KW-1133">Transmembrane helix</keyword>
<dbReference type="Gene3D" id="3.40.50.10140">
    <property type="entry name" value="Toll/interleukin-1 receptor homology (TIR) domain"/>
    <property type="match status" value="1"/>
</dbReference>
<organism evidence="7 8">
    <name type="scientific">Theobroma cacao</name>
    <name type="common">Cacao</name>
    <name type="synonym">Cocoa</name>
    <dbReference type="NCBI Taxonomy" id="3641"/>
    <lineage>
        <taxon>Eukaryota</taxon>
        <taxon>Viridiplantae</taxon>
        <taxon>Streptophyta</taxon>
        <taxon>Embryophyta</taxon>
        <taxon>Tracheophyta</taxon>
        <taxon>Spermatophyta</taxon>
        <taxon>Magnoliopsida</taxon>
        <taxon>eudicotyledons</taxon>
        <taxon>Gunneridae</taxon>
        <taxon>Pentapetalae</taxon>
        <taxon>rosids</taxon>
        <taxon>malvids</taxon>
        <taxon>Malvales</taxon>
        <taxon>Malvaceae</taxon>
        <taxon>Byttnerioideae</taxon>
        <taxon>Theobroma</taxon>
    </lineage>
</organism>
<keyword evidence="2" id="KW-0677">Repeat</keyword>
<evidence type="ECO:0000313" key="8">
    <source>
        <dbReference type="Proteomes" id="UP000026915"/>
    </source>
</evidence>
<dbReference type="Gene3D" id="1.10.8.430">
    <property type="entry name" value="Helical domain of apoptotic protease-activating factors"/>
    <property type="match status" value="1"/>
</dbReference>
<dbReference type="GO" id="GO:0007165">
    <property type="term" value="P:signal transduction"/>
    <property type="evidence" value="ECO:0007669"/>
    <property type="project" value="InterPro"/>
</dbReference>
<feature type="transmembrane region" description="Helical" evidence="5">
    <location>
        <begin position="1356"/>
        <end position="1380"/>
    </location>
</feature>
<sequence>MVNDGEISTTTPAALRFRWDVFLSFRGEDTRHNITQDLYSLLTGKGIRAFRDDDGLNRGDEISPRLLEAIEDSAASIVILSQNYASSHWCLEELARICKLRRLILPVFYGVDPSHVRKQKGPFEEAFRSHENRFGMDKVMEWRKAMETVGGIAGWVFTDNSDEKHLIRVVLREVLKELNNTPKKVASYAVGLDSRVTDLINLLDVKSNGIKVVVLHGMGGIGKTTLAKAVYNKILPHFRFRSFISDVRELSKQEDGLVSLQEKLIGDLSPGAVLSLNDVDANASTITRIVHDNNVLLVLDDVDQGDQLHALGARTFKGQNDGKSRIIVTTRNTGVLRGHHVNQFYEVRELHVDQALQLFSHHALRREEPTEDFRELSKRIVSLTGNLPLALEVFGSFLLDKRKVTEWEDALKKLGDIRPRELQDVLKISFDGLDRENKCIFLDIACLFVNMEMKREDMIDIFKGCDFKAEIAIRVLEEKSLIKFTGNDSLWMHDQLRDMGRQIVKDKDSGDLGMRSRLWARNDIMTVLENYKGTRSIEGIVMDKRKFVKKPGTGKEVVIYTKSFESMVNLRLLQINHVKLEGNFKLLPRELKWLQWQGCALKTLPSDFCPQKLAVLDLSESKIERVWSSYPNKLDENLMVMILRGCPKLASLPDLSGHEKLQKIVLENCVSLINIHKSVGSLKSLRHLDVTGCSNLVEFPSDVLGMKNLQTLVLSGCYKLKELPEGIGSMISLKELYADKTGIEKLPDSIYRLEKLEKLILDGCKRIKQLPRCVGKLISLKELRLNHSALEKLPDSIGSLENLEQLSSISCESFTAIPDTVGDLKLLKELLIKGGAITELPNSIGSLSYLKMLFVGGSQLSKLPDSIQGLASLVNLEIDGTPITGLPSQIGALRSLEKLRMWNCTSLESLPESIGSLLALTYLNIFKASITELPESFGMLENLITLRLNQCRRLRKLPPSIGNLKSLHHLYMEETAVAKLPESFGMLSCLMVLKMAKKHSTQEQPESFTLLPTSFSNLSLLEDLDARAWRITGEIPDDFEKLSALEFLNLSQNDFSKLPSSLRGLSLLKKLRLSQCENLESLPPLPSSLEELNLANCISLESISDLSNLKSLEELNLTNCEKLVDIPGLESLKSLRKLYMGNCITCSSAAKKRLSKVYLKKLRNLSMPGSKIPDWFSRDMVRFSRHKNLDLKGVIIAVVISLNHQIPDKMRYELPSVVDILAKISNGDGEIYTTTLSLMGVPNTNEDHVHLCRFPATHQLVFMLNDGFKIQVTRRNPPYVEGVELKKAGIYLVFENDDDYEGDEESLDESQQTVSQRLAKFFSSFEEDAPPPPSYGMQQLQSNKEEKVVPSGTNAYFVFLFIVLPFALSLLSLFGLRFWYTQ</sequence>
<dbReference type="SUPFAM" id="SSF52058">
    <property type="entry name" value="L domain-like"/>
    <property type="match status" value="1"/>
</dbReference>
<dbReference type="InterPro" id="IPR003591">
    <property type="entry name" value="Leu-rich_rpt_typical-subtyp"/>
</dbReference>
<dbReference type="PANTHER" id="PTHR11017">
    <property type="entry name" value="LEUCINE-RICH REPEAT-CONTAINING PROTEIN"/>
    <property type="match status" value="1"/>
</dbReference>
<dbReference type="FunFam" id="3.40.50.10140:FF:000007">
    <property type="entry name" value="Disease resistance protein (TIR-NBS-LRR class)"/>
    <property type="match status" value="1"/>
</dbReference>
<dbReference type="Gramene" id="EOY00262">
    <property type="protein sequence ID" value="EOY00262"/>
    <property type="gene ID" value="TCM_010088"/>
</dbReference>
<keyword evidence="4" id="KW-0520">NAD</keyword>
<dbReference type="InterPro" id="IPR058192">
    <property type="entry name" value="WHD_ROQ1-like"/>
</dbReference>
<dbReference type="SUPFAM" id="SSF52540">
    <property type="entry name" value="P-loop containing nucleoside triphosphate hydrolases"/>
    <property type="match status" value="1"/>
</dbReference>
<dbReference type="eggNOG" id="ENOG502QQJE">
    <property type="taxonomic scope" value="Eukaryota"/>
</dbReference>
<proteinExistence type="predicted"/>
<protein>
    <submittedName>
        <fullName evidence="7">Tir-nbs-lrr resistance protein, putative isoform 1</fullName>
    </submittedName>
</protein>
<dbReference type="Pfam" id="PF00931">
    <property type="entry name" value="NB-ARC"/>
    <property type="match status" value="1"/>
</dbReference>
<dbReference type="InParanoid" id="A0A061E7D8"/>
<dbReference type="SUPFAM" id="SSF52047">
    <property type="entry name" value="RNI-like"/>
    <property type="match status" value="1"/>
</dbReference>
<evidence type="ECO:0000256" key="5">
    <source>
        <dbReference type="SAM" id="Phobius"/>
    </source>
</evidence>
<evidence type="ECO:0000256" key="2">
    <source>
        <dbReference type="ARBA" id="ARBA00022737"/>
    </source>
</evidence>
<dbReference type="InterPro" id="IPR032675">
    <property type="entry name" value="LRR_dom_sf"/>
</dbReference>
<accession>A0A061E7D8</accession>
<feature type="domain" description="TIR" evidence="6">
    <location>
        <begin position="17"/>
        <end position="178"/>
    </location>
</feature>
<name>A0A061E7D8_THECC</name>
<dbReference type="EMBL" id="CM001880">
    <property type="protein sequence ID" value="EOY00262.1"/>
    <property type="molecule type" value="Genomic_DNA"/>
</dbReference>
<dbReference type="GO" id="GO:0051707">
    <property type="term" value="P:response to other organism"/>
    <property type="evidence" value="ECO:0007669"/>
    <property type="project" value="UniProtKB-ARBA"/>
</dbReference>
<dbReference type="PANTHER" id="PTHR11017:SF385">
    <property type="entry name" value="DISEASE RESISTANCE PROTEIN (TIR-NBS-LRR CLASS)-RELATED"/>
    <property type="match status" value="1"/>
</dbReference>
<dbReference type="PROSITE" id="PS50104">
    <property type="entry name" value="TIR"/>
    <property type="match status" value="1"/>
</dbReference>
<evidence type="ECO:0000313" key="7">
    <source>
        <dbReference type="EMBL" id="EOY00262.1"/>
    </source>
</evidence>